<dbReference type="AlphaFoldDB" id="A0A2P7YC63"/>
<dbReference type="SUPFAM" id="SSF82153">
    <property type="entry name" value="FAS1 domain"/>
    <property type="match status" value="2"/>
</dbReference>
<proteinExistence type="predicted"/>
<protein>
    <submittedName>
        <fullName evidence="4">Periostin</fullName>
    </submittedName>
</protein>
<evidence type="ECO:0000313" key="4">
    <source>
        <dbReference type="EMBL" id="PSK33553.1"/>
    </source>
</evidence>
<dbReference type="InterPro" id="IPR050904">
    <property type="entry name" value="Adhesion/Biosynth-related"/>
</dbReference>
<dbReference type="PROSITE" id="PS50213">
    <property type="entry name" value="FAS1"/>
    <property type="match status" value="2"/>
</dbReference>
<evidence type="ECO:0000256" key="2">
    <source>
        <dbReference type="SAM" id="SignalP"/>
    </source>
</evidence>
<dbReference type="OrthoDB" id="7700931at2759"/>
<sequence>MKLLHLLPLAAYTAAFAVPNQEVFQEINKKAQDDYSELLDKTSWTKEKFEGLKAGFKDDVAEVLDTVKSRAGGLQKSAASTLDDALAFTHEAGRTLTEEAFDAQSWISNRVDDLYEAETMLNRPLDHDHPDHPPHHGPPHHKDPHHKDPHHGPPNQTVYQLIASSKYTTKLAGLINDFPDLVEALNGTKANYTVFAPTDRAFEKIPEDAPKPSKEVVKKILSYHVSDSFYPAGRVLVTHTIPTLLNGDELSDQAVPQRLSVNIGLRGLTLDFYSRVVAIDIFGTNGVIHGIDSLLIPPPRTLKIIDLLPGEFSTLELALVKTGLLDELADDNTKGGTLFAPSNFAFQKLGPRVNGFLFSKYGQKYLKALLKYHLVPEITLYSDAAYFPGEDKDKDISGKDGKVPKGYYHYDLPTLLDDKELNVDVARYGGFISIKVNGFARVVVQDGIARDGVIQVVSDVLVPPKKFPPGAAAVDEYNGGEMCVEDLKRRLEPFLE</sequence>
<feature type="signal peptide" evidence="2">
    <location>
        <begin position="1"/>
        <end position="17"/>
    </location>
</feature>
<feature type="compositionally biased region" description="Basic residues" evidence="1">
    <location>
        <begin position="135"/>
        <end position="149"/>
    </location>
</feature>
<feature type="compositionally biased region" description="Basic and acidic residues" evidence="1">
    <location>
        <begin position="124"/>
        <end position="134"/>
    </location>
</feature>
<evidence type="ECO:0000256" key="1">
    <source>
        <dbReference type="SAM" id="MobiDB-lite"/>
    </source>
</evidence>
<dbReference type="Gene3D" id="2.30.180.10">
    <property type="entry name" value="FAS1 domain"/>
    <property type="match status" value="2"/>
</dbReference>
<gene>
    <name evidence="4" type="ORF">B9Z65_7440</name>
</gene>
<evidence type="ECO:0000259" key="3">
    <source>
        <dbReference type="PROSITE" id="PS50213"/>
    </source>
</evidence>
<accession>A0A2P7YC63</accession>
<dbReference type="EMBL" id="NHZQ01000448">
    <property type="protein sequence ID" value="PSK33553.1"/>
    <property type="molecule type" value="Genomic_DNA"/>
</dbReference>
<dbReference type="InterPro" id="IPR036378">
    <property type="entry name" value="FAS1_dom_sf"/>
</dbReference>
<dbReference type="InterPro" id="IPR000782">
    <property type="entry name" value="FAS1_domain"/>
</dbReference>
<dbReference type="PANTHER" id="PTHR10900">
    <property type="entry name" value="PERIOSTIN-RELATED"/>
    <property type="match status" value="1"/>
</dbReference>
<dbReference type="Proteomes" id="UP000243723">
    <property type="component" value="Unassembled WGS sequence"/>
</dbReference>
<feature type="domain" description="FAS1" evidence="3">
    <location>
        <begin position="299"/>
        <end position="461"/>
    </location>
</feature>
<name>A0A2P7YC63_9PEZI</name>
<dbReference type="PANTHER" id="PTHR10900:SF125">
    <property type="entry name" value="FAS1 DOMAIN-CONTAINING PROTEIN YLR001C"/>
    <property type="match status" value="1"/>
</dbReference>
<reference evidence="4 5" key="1">
    <citation type="submission" date="2017-05" db="EMBL/GenBank/DDBJ databases">
        <title>Draft genome sequence of Elsinoe australis.</title>
        <authorList>
            <person name="Cheng Q."/>
        </authorList>
    </citation>
    <scope>NUCLEOTIDE SEQUENCE [LARGE SCALE GENOMIC DNA]</scope>
    <source>
        <strain evidence="4 5">NL1</strain>
    </source>
</reference>
<comment type="caution">
    <text evidence="4">The sequence shown here is derived from an EMBL/GenBank/DDBJ whole genome shotgun (WGS) entry which is preliminary data.</text>
</comment>
<organism evidence="4 5">
    <name type="scientific">Elsinoe australis</name>
    <dbReference type="NCBI Taxonomy" id="40998"/>
    <lineage>
        <taxon>Eukaryota</taxon>
        <taxon>Fungi</taxon>
        <taxon>Dikarya</taxon>
        <taxon>Ascomycota</taxon>
        <taxon>Pezizomycotina</taxon>
        <taxon>Dothideomycetes</taxon>
        <taxon>Dothideomycetidae</taxon>
        <taxon>Myriangiales</taxon>
        <taxon>Elsinoaceae</taxon>
        <taxon>Elsinoe</taxon>
    </lineage>
</organism>
<evidence type="ECO:0000313" key="5">
    <source>
        <dbReference type="Proteomes" id="UP000243723"/>
    </source>
</evidence>
<dbReference type="Pfam" id="PF02469">
    <property type="entry name" value="Fasciclin"/>
    <property type="match status" value="2"/>
</dbReference>
<keyword evidence="2" id="KW-0732">Signal</keyword>
<dbReference type="SMART" id="SM00554">
    <property type="entry name" value="FAS1"/>
    <property type="match status" value="2"/>
</dbReference>
<feature type="domain" description="FAS1" evidence="3">
    <location>
        <begin position="155"/>
        <end position="295"/>
    </location>
</feature>
<keyword evidence="5" id="KW-1185">Reference proteome</keyword>
<dbReference type="STRING" id="40998.A0A2P7YC63"/>
<feature type="chain" id="PRO_5015129597" evidence="2">
    <location>
        <begin position="18"/>
        <end position="496"/>
    </location>
</feature>
<feature type="region of interest" description="Disordered" evidence="1">
    <location>
        <begin position="123"/>
        <end position="157"/>
    </location>
</feature>